<comment type="similarity">
    <text evidence="1">Belongs to the membrane fusion protein (MFP) (TC 8.A.1) family.</text>
</comment>
<dbReference type="SUPFAM" id="SSF111369">
    <property type="entry name" value="HlyD-like secretion proteins"/>
    <property type="match status" value="1"/>
</dbReference>
<feature type="domain" description="CusB-like beta-barrel" evidence="3">
    <location>
        <begin position="199"/>
        <end position="270"/>
    </location>
</feature>
<evidence type="ECO:0000313" key="6">
    <source>
        <dbReference type="Proteomes" id="UP000658258"/>
    </source>
</evidence>
<dbReference type="Pfam" id="PF25975">
    <property type="entry name" value="CzcB_C"/>
    <property type="match status" value="1"/>
</dbReference>
<evidence type="ECO:0000259" key="3">
    <source>
        <dbReference type="Pfam" id="PF25954"/>
    </source>
</evidence>
<dbReference type="PANTHER" id="PTHR30469">
    <property type="entry name" value="MULTIDRUG RESISTANCE PROTEIN MDTA"/>
    <property type="match status" value="1"/>
</dbReference>
<dbReference type="Gene3D" id="2.40.30.170">
    <property type="match status" value="1"/>
</dbReference>
<evidence type="ECO:0000256" key="1">
    <source>
        <dbReference type="ARBA" id="ARBA00009477"/>
    </source>
</evidence>
<sequence length="351" mass="38405">MKNTILGVLFFFTLYSCQKQSQKIEEPNTEALRSQVKPTEVVTARARFGTFEYRINASGQLASANELKITFQGSGYLEKLNIKNGQEVRAGQVLAELQNTNEKFALEKAKLALEKALIQYRSDSLGRTRITEEAIQTLQLASGLKDARLNLQEAQLNLEKTLVKAPIAGVIAGLEEKQGNIISAGKDLCVVYTPNQMVLTANILESDYGSIKLGLKADIYPLAFPDKLYEGTLIEINPKVDEKGMVEVKLLLSDAQGLLPGMNAQAVIRAPQSESVLVPREAVVIKSGRPVVFTMVDGLAQWKYVEVGKDNGVDIEITSGINSGDEVIITNNIQLAHEARVVKAQMNGQTN</sequence>
<dbReference type="Proteomes" id="UP000658258">
    <property type="component" value="Unassembled WGS sequence"/>
</dbReference>
<dbReference type="InterPro" id="IPR058792">
    <property type="entry name" value="Beta-barrel_RND_2"/>
</dbReference>
<dbReference type="InterPro" id="IPR058625">
    <property type="entry name" value="MdtA-like_BSH"/>
</dbReference>
<organism evidence="5 6">
    <name type="scientific">Roseivirga thermotolerans</name>
    <dbReference type="NCBI Taxonomy" id="1758176"/>
    <lineage>
        <taxon>Bacteria</taxon>
        <taxon>Pseudomonadati</taxon>
        <taxon>Bacteroidota</taxon>
        <taxon>Cytophagia</taxon>
        <taxon>Cytophagales</taxon>
        <taxon>Roseivirgaceae</taxon>
        <taxon>Roseivirga</taxon>
    </lineage>
</organism>
<evidence type="ECO:0000259" key="4">
    <source>
        <dbReference type="Pfam" id="PF25975"/>
    </source>
</evidence>
<feature type="domain" description="CzcB-like C-terminal circularly permuted SH3-like" evidence="4">
    <location>
        <begin position="276"/>
        <end position="331"/>
    </location>
</feature>
<comment type="caution">
    <text evidence="5">The sequence shown here is derived from an EMBL/GenBank/DDBJ whole genome shotgun (WGS) entry which is preliminary data.</text>
</comment>
<dbReference type="InterPro" id="IPR006143">
    <property type="entry name" value="RND_pump_MFP"/>
</dbReference>
<protein>
    <submittedName>
        <fullName evidence="5">Cation transporter</fullName>
    </submittedName>
</protein>
<proteinExistence type="inferred from homology"/>
<dbReference type="Gene3D" id="2.40.50.100">
    <property type="match status" value="1"/>
</dbReference>
<reference evidence="6" key="1">
    <citation type="journal article" date="2019" name="Int. J. Syst. Evol. Microbiol.">
        <title>The Global Catalogue of Microorganisms (GCM) 10K type strain sequencing project: providing services to taxonomists for standard genome sequencing and annotation.</title>
        <authorList>
            <consortium name="The Broad Institute Genomics Platform"/>
            <consortium name="The Broad Institute Genome Sequencing Center for Infectious Disease"/>
            <person name="Wu L."/>
            <person name="Ma J."/>
        </authorList>
    </citation>
    <scope>NUCLEOTIDE SEQUENCE [LARGE SCALE GENOMIC DNA]</scope>
    <source>
        <strain evidence="6">CGMCC 1.15111</strain>
    </source>
</reference>
<dbReference type="Gene3D" id="2.40.420.20">
    <property type="match status" value="1"/>
</dbReference>
<feature type="domain" description="Multidrug resistance protein MdtA-like barrel-sandwich hybrid" evidence="2">
    <location>
        <begin position="67"/>
        <end position="191"/>
    </location>
</feature>
<dbReference type="Pfam" id="PF25917">
    <property type="entry name" value="BSH_RND"/>
    <property type="match status" value="1"/>
</dbReference>
<dbReference type="RefSeq" id="WP_189630042.1">
    <property type="nucleotide sequence ID" value="NZ_BNAG01000002.1"/>
</dbReference>
<keyword evidence="6" id="KW-1185">Reference proteome</keyword>
<accession>A0ABQ3I4U9</accession>
<dbReference type="Pfam" id="PF25954">
    <property type="entry name" value="Beta-barrel_RND_2"/>
    <property type="match status" value="1"/>
</dbReference>
<evidence type="ECO:0000259" key="2">
    <source>
        <dbReference type="Pfam" id="PF25917"/>
    </source>
</evidence>
<evidence type="ECO:0000313" key="5">
    <source>
        <dbReference type="EMBL" id="GHE64124.1"/>
    </source>
</evidence>
<dbReference type="InterPro" id="IPR058649">
    <property type="entry name" value="CzcB_C"/>
</dbReference>
<dbReference type="EMBL" id="BNAG01000002">
    <property type="protein sequence ID" value="GHE64124.1"/>
    <property type="molecule type" value="Genomic_DNA"/>
</dbReference>
<dbReference type="PROSITE" id="PS51257">
    <property type="entry name" value="PROKAR_LIPOPROTEIN"/>
    <property type="match status" value="1"/>
</dbReference>
<name>A0ABQ3I4U9_9BACT</name>
<gene>
    <name evidence="5" type="ORF">GCM10011340_19530</name>
</gene>
<dbReference type="NCBIfam" id="TIGR01730">
    <property type="entry name" value="RND_mfp"/>
    <property type="match status" value="1"/>
</dbReference>